<dbReference type="RefSeq" id="WP_281043837.1">
    <property type="nucleotide sequence ID" value="NZ_JARYGZ010000001.1"/>
</dbReference>
<evidence type="ECO:0000313" key="2">
    <source>
        <dbReference type="EMBL" id="MDH7638543.1"/>
    </source>
</evidence>
<gene>
    <name evidence="2" type="ORF">QGN17_07350</name>
</gene>
<comment type="caution">
    <text evidence="2">The sequence shown here is derived from an EMBL/GenBank/DDBJ whole genome shotgun (WGS) entry which is preliminary data.</text>
</comment>
<keyword evidence="3" id="KW-1185">Reference proteome</keyword>
<feature type="signal peptide" evidence="1">
    <location>
        <begin position="1"/>
        <end position="17"/>
    </location>
</feature>
<dbReference type="EMBL" id="JARYGZ010000001">
    <property type="protein sequence ID" value="MDH7638543.1"/>
    <property type="molecule type" value="Genomic_DNA"/>
</dbReference>
<organism evidence="2 3">
    <name type="scientific">Sphingomonas oryzagri</name>
    <dbReference type="NCBI Taxonomy" id="3042314"/>
    <lineage>
        <taxon>Bacteria</taxon>
        <taxon>Pseudomonadati</taxon>
        <taxon>Pseudomonadota</taxon>
        <taxon>Alphaproteobacteria</taxon>
        <taxon>Sphingomonadales</taxon>
        <taxon>Sphingomonadaceae</taxon>
        <taxon>Sphingomonas</taxon>
    </lineage>
</organism>
<keyword evidence="1" id="KW-0732">Signal</keyword>
<proteinExistence type="predicted"/>
<feature type="chain" id="PRO_5046941549" description="Lipoprotein" evidence="1">
    <location>
        <begin position="18"/>
        <end position="128"/>
    </location>
</feature>
<sequence length="128" mass="12902">MRILFLAAALLTLPLAACDKDATSSSHGAVSGDGGATIPCALGGSEAFKPDCTVERTAVADGIVLTLHHPDGGFRRLQVATDGRGVITADGADAANVKVVSPGSIEVTVGEDRYRLPATVKGQTAGSQ</sequence>
<name>A0ABT6MZS6_9SPHN</name>
<dbReference type="Proteomes" id="UP001160625">
    <property type="component" value="Unassembled WGS sequence"/>
</dbReference>
<reference evidence="2" key="1">
    <citation type="submission" date="2023-04" db="EMBL/GenBank/DDBJ databases">
        <title>Sphingomonas sp. MAHUQ-71 isolated from rice field.</title>
        <authorList>
            <person name="Huq M.A."/>
        </authorList>
    </citation>
    <scope>NUCLEOTIDE SEQUENCE</scope>
    <source>
        <strain evidence="2">MAHUQ-71</strain>
    </source>
</reference>
<evidence type="ECO:0000313" key="3">
    <source>
        <dbReference type="Proteomes" id="UP001160625"/>
    </source>
</evidence>
<evidence type="ECO:0000256" key="1">
    <source>
        <dbReference type="SAM" id="SignalP"/>
    </source>
</evidence>
<evidence type="ECO:0008006" key="4">
    <source>
        <dbReference type="Google" id="ProtNLM"/>
    </source>
</evidence>
<accession>A0ABT6MZS6</accession>
<protein>
    <recommendedName>
        <fullName evidence="4">Lipoprotein</fullName>
    </recommendedName>
</protein>